<dbReference type="Pfam" id="PF01435">
    <property type="entry name" value="Peptidase_M48"/>
    <property type="match status" value="1"/>
</dbReference>
<evidence type="ECO:0000256" key="2">
    <source>
        <dbReference type="ARBA" id="ARBA00022670"/>
    </source>
</evidence>
<dbReference type="GO" id="GO:0046872">
    <property type="term" value="F:metal ion binding"/>
    <property type="evidence" value="ECO:0007669"/>
    <property type="project" value="UniProtKB-KW"/>
</dbReference>
<evidence type="ECO:0000256" key="4">
    <source>
        <dbReference type="ARBA" id="ARBA00022801"/>
    </source>
</evidence>
<evidence type="ECO:0000256" key="7">
    <source>
        <dbReference type="SAM" id="Phobius"/>
    </source>
</evidence>
<dbReference type="InterPro" id="IPR001915">
    <property type="entry name" value="Peptidase_M48"/>
</dbReference>
<keyword evidence="4" id="KW-0378">Hydrolase</keyword>
<sequence length="536" mass="59579">MSAGRVGLGLDRLNTGTLGRCSKLKLSLAGRIREKDCSVRDFHVTRRNQMGPPLILALLGTLKSSTALGIANTVVRVAMTLVPAIVVKHKMLRKWIRKIPEHMPQWEHKLPHLTKMLRYNKILLRVLFLLPTILIAATMLASLERAPLTGRWRLILLSAEEEDQIAKQLAGNGWRAAVASILSSTSESATPPEVIPPQDWRAQWVESTLRRLEHVIPVLQIEQSLDPHKIRPEDPEVPFPPPSKYPLLPRPRATQMLRAWCSRHVPSGEEQDHVPAHTLLGPPYSVLLVDKPDSRNAFSYGFGPHGAGGVVVYSGFLDEILQHSPNAAPPPATVPANTIMPSFWSQLFGSLLSSPKRTSTPVPTEEQTTELAVLLAHELAHLVLSHHLETLSSATILIPSVVSIFTDVVRTVMFPFTMFFGPFVNDALAQMSKVGSGEISKRGEICSGRKMEIEADVVSARLLAYAGFDPREAIKFWERRIDQNTECSADSNLETPSQGSWAMGQGVHPLNQERVLRLRQELTRWEKVWAEASHSH</sequence>
<name>A0A166EW86_9AGAM</name>
<gene>
    <name evidence="9" type="ORF">SISSUDRAFT_984062</name>
</gene>
<dbReference type="GO" id="GO:0005743">
    <property type="term" value="C:mitochondrial inner membrane"/>
    <property type="evidence" value="ECO:0007669"/>
    <property type="project" value="TreeGrafter"/>
</dbReference>
<evidence type="ECO:0000256" key="6">
    <source>
        <dbReference type="ARBA" id="ARBA00023049"/>
    </source>
</evidence>
<proteinExistence type="predicted"/>
<dbReference type="PANTHER" id="PTHR22726:SF18">
    <property type="entry name" value="PEPTIDASE M48 DOMAIN-CONTAINING PROTEIN"/>
    <property type="match status" value="1"/>
</dbReference>
<reference evidence="9 10" key="1">
    <citation type="journal article" date="2016" name="Mol. Biol. Evol.">
        <title>Comparative Genomics of Early-Diverging Mushroom-Forming Fungi Provides Insights into the Origins of Lignocellulose Decay Capabilities.</title>
        <authorList>
            <person name="Nagy L.G."/>
            <person name="Riley R."/>
            <person name="Tritt A."/>
            <person name="Adam C."/>
            <person name="Daum C."/>
            <person name="Floudas D."/>
            <person name="Sun H."/>
            <person name="Yadav J.S."/>
            <person name="Pangilinan J."/>
            <person name="Larsson K.H."/>
            <person name="Matsuura K."/>
            <person name="Barry K."/>
            <person name="Labutti K."/>
            <person name="Kuo R."/>
            <person name="Ohm R.A."/>
            <person name="Bhattacharya S.S."/>
            <person name="Shirouzu T."/>
            <person name="Yoshinaga Y."/>
            <person name="Martin F.M."/>
            <person name="Grigoriev I.V."/>
            <person name="Hibbett D.S."/>
        </authorList>
    </citation>
    <scope>NUCLEOTIDE SEQUENCE [LARGE SCALE GENOMIC DNA]</scope>
    <source>
        <strain evidence="9 10">HHB10207 ss-3</strain>
    </source>
</reference>
<dbReference type="InterPro" id="IPR051156">
    <property type="entry name" value="Mito/Outer_Membr_Metalloprot"/>
</dbReference>
<keyword evidence="5" id="KW-0862">Zinc</keyword>
<evidence type="ECO:0000313" key="9">
    <source>
        <dbReference type="EMBL" id="KZT40015.1"/>
    </source>
</evidence>
<keyword evidence="6" id="KW-0482">Metalloprotease</keyword>
<evidence type="ECO:0000313" key="10">
    <source>
        <dbReference type="Proteomes" id="UP000076798"/>
    </source>
</evidence>
<feature type="transmembrane region" description="Helical" evidence="7">
    <location>
        <begin position="122"/>
        <end position="143"/>
    </location>
</feature>
<feature type="transmembrane region" description="Helical" evidence="7">
    <location>
        <begin position="66"/>
        <end position="87"/>
    </location>
</feature>
<keyword evidence="7" id="KW-0812">Transmembrane</keyword>
<evidence type="ECO:0000256" key="5">
    <source>
        <dbReference type="ARBA" id="ARBA00022833"/>
    </source>
</evidence>
<dbReference type="Proteomes" id="UP000076798">
    <property type="component" value="Unassembled WGS sequence"/>
</dbReference>
<keyword evidence="7" id="KW-0472">Membrane</keyword>
<dbReference type="PANTHER" id="PTHR22726">
    <property type="entry name" value="METALLOENDOPEPTIDASE OMA1"/>
    <property type="match status" value="1"/>
</dbReference>
<dbReference type="OrthoDB" id="7464992at2759"/>
<comment type="cofactor">
    <cofactor evidence="1">
        <name>Zn(2+)</name>
        <dbReference type="ChEBI" id="CHEBI:29105"/>
    </cofactor>
</comment>
<accession>A0A166EW86</accession>
<evidence type="ECO:0000256" key="1">
    <source>
        <dbReference type="ARBA" id="ARBA00001947"/>
    </source>
</evidence>
<evidence type="ECO:0000259" key="8">
    <source>
        <dbReference type="Pfam" id="PF01435"/>
    </source>
</evidence>
<keyword evidence="2" id="KW-0645">Protease</keyword>
<protein>
    <recommendedName>
        <fullName evidence="8">Peptidase M48 domain-containing protein</fullName>
    </recommendedName>
</protein>
<dbReference type="GO" id="GO:0034982">
    <property type="term" value="P:mitochondrial protein processing"/>
    <property type="evidence" value="ECO:0007669"/>
    <property type="project" value="TreeGrafter"/>
</dbReference>
<dbReference type="EMBL" id="KV428038">
    <property type="protein sequence ID" value="KZT40015.1"/>
    <property type="molecule type" value="Genomic_DNA"/>
</dbReference>
<keyword evidence="7" id="KW-1133">Transmembrane helix</keyword>
<dbReference type="AlphaFoldDB" id="A0A166EW86"/>
<evidence type="ECO:0000256" key="3">
    <source>
        <dbReference type="ARBA" id="ARBA00022723"/>
    </source>
</evidence>
<keyword evidence="10" id="KW-1185">Reference proteome</keyword>
<feature type="domain" description="Peptidase M48" evidence="8">
    <location>
        <begin position="281"/>
        <end position="520"/>
    </location>
</feature>
<dbReference type="GO" id="GO:0006515">
    <property type="term" value="P:protein quality control for misfolded or incompletely synthesized proteins"/>
    <property type="evidence" value="ECO:0007669"/>
    <property type="project" value="TreeGrafter"/>
</dbReference>
<organism evidence="9 10">
    <name type="scientific">Sistotremastrum suecicum HHB10207 ss-3</name>
    <dbReference type="NCBI Taxonomy" id="1314776"/>
    <lineage>
        <taxon>Eukaryota</taxon>
        <taxon>Fungi</taxon>
        <taxon>Dikarya</taxon>
        <taxon>Basidiomycota</taxon>
        <taxon>Agaricomycotina</taxon>
        <taxon>Agaricomycetes</taxon>
        <taxon>Sistotremastrales</taxon>
        <taxon>Sistotremastraceae</taxon>
        <taxon>Sistotremastrum</taxon>
    </lineage>
</organism>
<dbReference type="GO" id="GO:0004222">
    <property type="term" value="F:metalloendopeptidase activity"/>
    <property type="evidence" value="ECO:0007669"/>
    <property type="project" value="InterPro"/>
</dbReference>
<keyword evidence="3" id="KW-0479">Metal-binding</keyword>